<reference evidence="1 2" key="1">
    <citation type="submission" date="2018-06" db="EMBL/GenBank/DDBJ databases">
        <authorList>
            <consortium name="Pathogen Informatics"/>
            <person name="Doyle S."/>
        </authorList>
    </citation>
    <scope>NUCLEOTIDE SEQUENCE [LARGE SCALE GENOMIC DNA]</scope>
    <source>
        <strain evidence="1 2">NCTC10283</strain>
    </source>
</reference>
<dbReference type="RefSeq" id="WP_156961074.1">
    <property type="nucleotide sequence ID" value="NZ_CP091519.2"/>
</dbReference>
<gene>
    <name evidence="1" type="ORF">NCTC10283_02655</name>
</gene>
<dbReference type="EMBL" id="UFSO01000003">
    <property type="protein sequence ID" value="SSY81090.1"/>
    <property type="molecule type" value="Genomic_DNA"/>
</dbReference>
<sequence length="54" mass="6210">MTAKRCWARSWFFRQTPLRCQIQGKNVSQCRPLASIFDAEVGDFDEGSEADLRS</sequence>
<proteinExistence type="predicted"/>
<protein>
    <submittedName>
        <fullName evidence="1">Uncharacterized protein</fullName>
    </submittedName>
</protein>
<dbReference type="Proteomes" id="UP000254209">
    <property type="component" value="Unassembled WGS sequence"/>
</dbReference>
<accession>A0A376BVW6</accession>
<evidence type="ECO:0000313" key="1">
    <source>
        <dbReference type="EMBL" id="SSY81090.1"/>
    </source>
</evidence>
<dbReference type="AlphaFoldDB" id="A0A376BVW6"/>
<organism evidence="1 2">
    <name type="scientific">Alysiella crassa</name>
    <dbReference type="NCBI Taxonomy" id="153491"/>
    <lineage>
        <taxon>Bacteria</taxon>
        <taxon>Pseudomonadati</taxon>
        <taxon>Pseudomonadota</taxon>
        <taxon>Betaproteobacteria</taxon>
        <taxon>Neisseriales</taxon>
        <taxon>Neisseriaceae</taxon>
        <taxon>Alysiella</taxon>
    </lineage>
</organism>
<evidence type="ECO:0000313" key="2">
    <source>
        <dbReference type="Proteomes" id="UP000254209"/>
    </source>
</evidence>
<keyword evidence="2" id="KW-1185">Reference proteome</keyword>
<name>A0A376BVW6_9NEIS</name>